<evidence type="ECO:0000256" key="2">
    <source>
        <dbReference type="ARBA" id="ARBA00022771"/>
    </source>
</evidence>
<dbReference type="Proteomes" id="UP001163828">
    <property type="component" value="Unassembled WGS sequence"/>
</dbReference>
<gene>
    <name evidence="7" type="ORF">F5050DRAFT_590179</name>
</gene>
<accession>A0ABQ8Q655</accession>
<dbReference type="SUPFAM" id="SSF90229">
    <property type="entry name" value="CCCH zinc finger"/>
    <property type="match status" value="1"/>
</dbReference>
<evidence type="ECO:0000313" key="8">
    <source>
        <dbReference type="Proteomes" id="UP001163828"/>
    </source>
</evidence>
<dbReference type="PROSITE" id="PS50103">
    <property type="entry name" value="ZF_C3H1"/>
    <property type="match status" value="3"/>
</dbReference>
<dbReference type="Gene3D" id="3.30.1370.210">
    <property type="match status" value="1"/>
</dbReference>
<feature type="region of interest" description="Disordered" evidence="5">
    <location>
        <begin position="240"/>
        <end position="264"/>
    </location>
</feature>
<dbReference type="EMBL" id="MU790730">
    <property type="protein sequence ID" value="KAJ3993980.1"/>
    <property type="molecule type" value="Genomic_DNA"/>
</dbReference>
<dbReference type="SMART" id="SM00356">
    <property type="entry name" value="ZnF_C3H1"/>
    <property type="match status" value="3"/>
</dbReference>
<keyword evidence="1 4" id="KW-0479">Metal-binding</keyword>
<evidence type="ECO:0000256" key="1">
    <source>
        <dbReference type="ARBA" id="ARBA00022723"/>
    </source>
</evidence>
<feature type="zinc finger region" description="C3H1-type" evidence="4">
    <location>
        <begin position="13"/>
        <end position="41"/>
    </location>
</feature>
<feature type="zinc finger region" description="C3H1-type" evidence="4">
    <location>
        <begin position="260"/>
        <end position="289"/>
    </location>
</feature>
<feature type="region of interest" description="Disordered" evidence="5">
    <location>
        <begin position="361"/>
        <end position="380"/>
    </location>
</feature>
<feature type="domain" description="C3H1-type" evidence="6">
    <location>
        <begin position="54"/>
        <end position="76"/>
    </location>
</feature>
<evidence type="ECO:0000256" key="4">
    <source>
        <dbReference type="PROSITE-ProRule" id="PRU00723"/>
    </source>
</evidence>
<feature type="domain" description="C3H1-type" evidence="6">
    <location>
        <begin position="260"/>
        <end position="289"/>
    </location>
</feature>
<organism evidence="7 8">
    <name type="scientific">Lentinula boryana</name>
    <dbReference type="NCBI Taxonomy" id="40481"/>
    <lineage>
        <taxon>Eukaryota</taxon>
        <taxon>Fungi</taxon>
        <taxon>Dikarya</taxon>
        <taxon>Basidiomycota</taxon>
        <taxon>Agaricomycotina</taxon>
        <taxon>Agaricomycetes</taxon>
        <taxon>Agaricomycetidae</taxon>
        <taxon>Agaricales</taxon>
        <taxon>Marasmiineae</taxon>
        <taxon>Omphalotaceae</taxon>
        <taxon>Lentinula</taxon>
    </lineage>
</organism>
<evidence type="ECO:0000256" key="5">
    <source>
        <dbReference type="SAM" id="MobiDB-lite"/>
    </source>
</evidence>
<feature type="zinc finger region" description="C3H1-type" evidence="4">
    <location>
        <begin position="54"/>
        <end position="76"/>
    </location>
</feature>
<evidence type="ECO:0000256" key="3">
    <source>
        <dbReference type="ARBA" id="ARBA00022833"/>
    </source>
</evidence>
<feature type="region of interest" description="Disordered" evidence="5">
    <location>
        <begin position="300"/>
        <end position="334"/>
    </location>
</feature>
<evidence type="ECO:0000259" key="6">
    <source>
        <dbReference type="PROSITE" id="PS50103"/>
    </source>
</evidence>
<dbReference type="InterPro" id="IPR000571">
    <property type="entry name" value="Znf_CCCH"/>
</dbReference>
<name>A0ABQ8Q655_9AGAR</name>
<feature type="domain" description="C3H1-type" evidence="6">
    <location>
        <begin position="13"/>
        <end position="41"/>
    </location>
</feature>
<proteinExistence type="predicted"/>
<feature type="region of interest" description="Disordered" evidence="5">
    <location>
        <begin position="390"/>
        <end position="446"/>
    </location>
</feature>
<dbReference type="InterPro" id="IPR036855">
    <property type="entry name" value="Znf_CCCH_sf"/>
</dbReference>
<protein>
    <recommendedName>
        <fullName evidence="6">C3H1-type domain-containing protein</fullName>
    </recommendedName>
</protein>
<keyword evidence="8" id="KW-1185">Reference proteome</keyword>
<sequence length="446" mass="49182">MTANSPKKKEERKRHTKPCKFFQTGTCPLSAVHCDFAHIFSSAMPPDVHHSAQLCRFYDAGYCRNGDSCRFKHDPKHFLPVAADPNWINTPPAVTMHEASYMSTPYIFPYIPPSAISSPICYQLPFGIYDSYPQYSPPLPTPSQYQPADWYPPNLQPNYVSRSSSMDSSSITSSLVTVSEYSQCITEGNVQDPVAEGANHPEYVTSPDHCSNSALFRGSYGIAKAKPQEIQATTKTDINKPKFNLSQPRLHSKPYNERKPSKTVRCKFHKPPKKICPKGDNCTFIHSDLSPLTNAKGVSWEVKSSGSQKNNSVSPKKDTDSKLPSPGHTLPAKPLTYFEAERQKGFFAVTWRVISGGVQMGVNQPDSGIKHSSRAPDRKNLVSKTPALASLNAEIDPRPKSPAQSLNRSNPAKIDRPPRKRTLSSPSRPGPAPALQSASVFLAESP</sequence>
<comment type="caution">
    <text evidence="7">The sequence shown here is derived from an EMBL/GenBank/DDBJ whole genome shotgun (WGS) entry which is preliminary data.</text>
</comment>
<feature type="compositionally biased region" description="Polar residues" evidence="5">
    <location>
        <begin position="302"/>
        <end position="314"/>
    </location>
</feature>
<reference evidence="7" key="1">
    <citation type="submission" date="2022-08" db="EMBL/GenBank/DDBJ databases">
        <authorList>
            <consortium name="DOE Joint Genome Institute"/>
            <person name="Min B."/>
            <person name="Riley R."/>
            <person name="Sierra-Patev S."/>
            <person name="Naranjo-Ortiz M."/>
            <person name="Looney B."/>
            <person name="Konkel Z."/>
            <person name="Slot J.C."/>
            <person name="Sakamoto Y."/>
            <person name="Steenwyk J.L."/>
            <person name="Rokas A."/>
            <person name="Carro J."/>
            <person name="Camarero S."/>
            <person name="Ferreira P."/>
            <person name="Molpeceres G."/>
            <person name="Ruiz-Duenas F.J."/>
            <person name="Serrano A."/>
            <person name="Henrissat B."/>
            <person name="Drula E."/>
            <person name="Hughes K.W."/>
            <person name="Mata J.L."/>
            <person name="Ishikawa N.K."/>
            <person name="Vargas-Isla R."/>
            <person name="Ushijima S."/>
            <person name="Smith C.A."/>
            <person name="Ahrendt S."/>
            <person name="Andreopoulos W."/>
            <person name="He G."/>
            <person name="Labutti K."/>
            <person name="Lipzen A."/>
            <person name="Ng V."/>
            <person name="Sandor L."/>
            <person name="Barry K."/>
            <person name="Martinez A.T."/>
            <person name="Xiao Y."/>
            <person name="Gibbons J.G."/>
            <person name="Terashima K."/>
            <person name="Hibbett D.S."/>
            <person name="Grigoriev I.V."/>
        </authorList>
    </citation>
    <scope>NUCLEOTIDE SEQUENCE</scope>
    <source>
        <strain evidence="7">TFB10827</strain>
    </source>
</reference>
<evidence type="ECO:0000313" key="7">
    <source>
        <dbReference type="EMBL" id="KAJ3993980.1"/>
    </source>
</evidence>
<keyword evidence="2 4" id="KW-0863">Zinc-finger</keyword>
<dbReference type="Pfam" id="PF00642">
    <property type="entry name" value="zf-CCCH"/>
    <property type="match status" value="1"/>
</dbReference>
<keyword evidence="3 4" id="KW-0862">Zinc</keyword>